<dbReference type="GO" id="GO:0008324">
    <property type="term" value="F:monoatomic cation transmembrane transporter activity"/>
    <property type="evidence" value="ECO:0007669"/>
    <property type="project" value="InterPro"/>
</dbReference>
<comment type="similarity">
    <text evidence="2">Belongs to the CPA3 antiporters (TC 2.A.63) subunit E family.</text>
</comment>
<dbReference type="RefSeq" id="WP_183731894.1">
    <property type="nucleotide sequence ID" value="NZ_JACHID010000007.1"/>
</dbReference>
<proteinExistence type="inferred from homology"/>
<evidence type="ECO:0000256" key="4">
    <source>
        <dbReference type="ARBA" id="ARBA00022692"/>
    </source>
</evidence>
<dbReference type="Proteomes" id="UP000528322">
    <property type="component" value="Unassembled WGS sequence"/>
</dbReference>
<dbReference type="Pfam" id="PF01899">
    <property type="entry name" value="MNHE"/>
    <property type="match status" value="1"/>
</dbReference>
<dbReference type="InterPro" id="IPR002758">
    <property type="entry name" value="Cation_antiport_E"/>
</dbReference>
<dbReference type="PANTHER" id="PTHR34584">
    <property type="entry name" value="NA(+)/H(+) ANTIPORTER SUBUNIT E1"/>
    <property type="match status" value="1"/>
</dbReference>
<evidence type="ECO:0000256" key="7">
    <source>
        <dbReference type="SAM" id="Phobius"/>
    </source>
</evidence>
<dbReference type="EMBL" id="JACHID010000007">
    <property type="protein sequence ID" value="MBB5022068.1"/>
    <property type="molecule type" value="Genomic_DNA"/>
</dbReference>
<dbReference type="AlphaFoldDB" id="A0A7W8DHA1"/>
<reference evidence="8 9" key="1">
    <citation type="submission" date="2020-08" db="EMBL/GenBank/DDBJ databases">
        <title>Genomic Encyclopedia of Type Strains, Phase IV (KMG-IV): sequencing the most valuable type-strain genomes for metagenomic binning, comparative biology and taxonomic classification.</title>
        <authorList>
            <person name="Goeker M."/>
        </authorList>
    </citation>
    <scope>NUCLEOTIDE SEQUENCE [LARGE SCALE GENOMIC DNA]</scope>
    <source>
        <strain evidence="8 9">DSM 22071</strain>
    </source>
</reference>
<organism evidence="8 9">
    <name type="scientific">Desulfurispira natronophila</name>
    <dbReference type="NCBI Taxonomy" id="682562"/>
    <lineage>
        <taxon>Bacteria</taxon>
        <taxon>Pseudomonadati</taxon>
        <taxon>Chrysiogenota</taxon>
        <taxon>Chrysiogenia</taxon>
        <taxon>Chrysiogenales</taxon>
        <taxon>Chrysiogenaceae</taxon>
        <taxon>Desulfurispira</taxon>
    </lineage>
</organism>
<evidence type="ECO:0000256" key="5">
    <source>
        <dbReference type="ARBA" id="ARBA00022989"/>
    </source>
</evidence>
<keyword evidence="5 7" id="KW-1133">Transmembrane helix</keyword>
<keyword evidence="6 7" id="KW-0472">Membrane</keyword>
<comment type="subcellular location">
    <subcellularLocation>
        <location evidence="1">Cell membrane</location>
        <topology evidence="1">Multi-pass membrane protein</topology>
    </subcellularLocation>
</comment>
<name>A0A7W8DHA1_9BACT</name>
<dbReference type="PANTHER" id="PTHR34584:SF1">
    <property type="entry name" value="NA(+)_H(+) ANTIPORTER SUBUNIT E1"/>
    <property type="match status" value="1"/>
</dbReference>
<keyword evidence="4 7" id="KW-0812">Transmembrane</keyword>
<evidence type="ECO:0000256" key="1">
    <source>
        <dbReference type="ARBA" id="ARBA00004651"/>
    </source>
</evidence>
<feature type="transmembrane region" description="Helical" evidence="7">
    <location>
        <begin position="36"/>
        <end position="56"/>
    </location>
</feature>
<protein>
    <submittedName>
        <fullName evidence="8">Multicomponent Na+:H+ antiporter subunit E</fullName>
    </submittedName>
</protein>
<comment type="caution">
    <text evidence="8">The sequence shown here is derived from an EMBL/GenBank/DDBJ whole genome shotgun (WGS) entry which is preliminary data.</text>
</comment>
<keyword evidence="3" id="KW-1003">Cell membrane</keyword>
<dbReference type="GO" id="GO:0005886">
    <property type="term" value="C:plasma membrane"/>
    <property type="evidence" value="ECO:0007669"/>
    <property type="project" value="UniProtKB-SubCell"/>
</dbReference>
<evidence type="ECO:0000256" key="2">
    <source>
        <dbReference type="ARBA" id="ARBA00006228"/>
    </source>
</evidence>
<feature type="transmembrane region" description="Helical" evidence="7">
    <location>
        <begin position="63"/>
        <end position="86"/>
    </location>
</feature>
<evidence type="ECO:0000313" key="9">
    <source>
        <dbReference type="Proteomes" id="UP000528322"/>
    </source>
</evidence>
<evidence type="ECO:0000256" key="6">
    <source>
        <dbReference type="ARBA" id="ARBA00023136"/>
    </source>
</evidence>
<keyword evidence="9" id="KW-1185">Reference proteome</keyword>
<accession>A0A7W8DHA1</accession>
<sequence>MTRFTIPFPGLRRVFFYLLLFSFVWAVVSGNQGWEIGALAVVAATLTVLFYPVQLLQVRPLKFISFSIFFFYSSLQSALAVTRIAFHPALPLYPFWMTYRFHLPAGPSRTLFVAIISLLPGTLSADMEESFIRVHTIGADSTATRERLALQLYMLEQRIAKAFGQTVSGDRGEVQREYGL</sequence>
<gene>
    <name evidence="8" type="ORF">HNR37_001385</name>
</gene>
<evidence type="ECO:0000313" key="8">
    <source>
        <dbReference type="EMBL" id="MBB5022068.1"/>
    </source>
</evidence>
<evidence type="ECO:0000256" key="3">
    <source>
        <dbReference type="ARBA" id="ARBA00022475"/>
    </source>
</evidence>